<dbReference type="InterPro" id="IPR001015">
    <property type="entry name" value="Ferrochelatase"/>
</dbReference>
<dbReference type="GO" id="GO:0004325">
    <property type="term" value="F:ferrochelatase activity"/>
    <property type="evidence" value="ECO:0007669"/>
    <property type="project" value="UniProtKB-EC"/>
</dbReference>
<evidence type="ECO:0000256" key="1">
    <source>
        <dbReference type="ARBA" id="ARBA00000024"/>
    </source>
</evidence>
<evidence type="ECO:0000256" key="13">
    <source>
        <dbReference type="ARBA" id="ARBA00049380"/>
    </source>
</evidence>
<evidence type="ECO:0000256" key="8">
    <source>
        <dbReference type="ARBA" id="ARBA00023004"/>
    </source>
</evidence>
<dbReference type="GO" id="GO:0031969">
    <property type="term" value="C:chloroplast membrane"/>
    <property type="evidence" value="ECO:0007669"/>
    <property type="project" value="UniProtKB-SubCell"/>
</dbReference>
<evidence type="ECO:0000256" key="2">
    <source>
        <dbReference type="ARBA" id="ARBA00004258"/>
    </source>
</evidence>
<dbReference type="GO" id="GO:0000105">
    <property type="term" value="P:L-histidine biosynthetic process"/>
    <property type="evidence" value="ECO:0007669"/>
    <property type="project" value="UniProtKB-UniPathway"/>
</dbReference>
<evidence type="ECO:0000256" key="10">
    <source>
        <dbReference type="ARBA" id="ARBA00023133"/>
    </source>
</evidence>
<evidence type="ECO:0000313" key="16">
    <source>
        <dbReference type="EMBL" id="TYH88412.1"/>
    </source>
</evidence>
<dbReference type="GO" id="GO:0005739">
    <property type="term" value="C:mitochondrion"/>
    <property type="evidence" value="ECO:0007669"/>
    <property type="project" value="TreeGrafter"/>
</dbReference>
<keyword evidence="12" id="KW-0627">Porphyrin biosynthesis</keyword>
<dbReference type="GO" id="GO:0006783">
    <property type="term" value="P:heme biosynthetic process"/>
    <property type="evidence" value="ECO:0007669"/>
    <property type="project" value="UniProtKB-KW"/>
</dbReference>
<dbReference type="InterPro" id="IPR033659">
    <property type="entry name" value="Ferrochelatase_N"/>
</dbReference>
<keyword evidence="6" id="KW-0028">Amino-acid biosynthesis</keyword>
<evidence type="ECO:0000256" key="14">
    <source>
        <dbReference type="RuleBase" id="RU004185"/>
    </source>
</evidence>
<evidence type="ECO:0000256" key="12">
    <source>
        <dbReference type="ARBA" id="ARBA00023244"/>
    </source>
</evidence>
<keyword evidence="17" id="KW-1185">Reference proteome</keyword>
<sequence length="369" mass="41387">MQRAHNQMGVWFTVITLQPESVTGLLLSLPVIAITPPQRRLGIPPSFHLFYSIFCPHQASGSPKFPFQRRIASFSRHSSNGFNGVNKPSSKALIKGPFLSDGLIQRRNLHLQAICRVEVYTLGENDVVGSHHSHAMEEKIGVLLLNLGGPKTLKDVQPFLYNLFVDLDIIRLPRLFKLLQRPLAKLISVLRAPKSEEGYAAIGGGSPLRKITDEQENALRMALEAKNVNVSVYVGMRYWYPFTEEVIEQVDTLLDGIKWDDKGLAVAIAQNVDTGAILMQGFVNRGALATTITSRKATFFSRPRATLWTKGETSNNFINIYDKRRNKLCVQFSWRGFLLGHVRLLLVKLLEIQKQIGSSNIKMSNLVLI</sequence>
<evidence type="ECO:0000256" key="6">
    <source>
        <dbReference type="ARBA" id="ARBA00022605"/>
    </source>
</evidence>
<evidence type="ECO:0000259" key="15">
    <source>
        <dbReference type="Pfam" id="PF01502"/>
    </source>
</evidence>
<dbReference type="FunFam" id="3.40.50.1400:FF:000006">
    <property type="entry name" value="Ferrochelatase"/>
    <property type="match status" value="1"/>
</dbReference>
<dbReference type="GO" id="GO:0004635">
    <property type="term" value="F:phosphoribosyl-AMP cyclohydrolase activity"/>
    <property type="evidence" value="ECO:0007669"/>
    <property type="project" value="UniProtKB-EC"/>
</dbReference>
<keyword evidence="8" id="KW-0408">Iron</keyword>
<comment type="subcellular location">
    <subcellularLocation>
        <location evidence="2">Plastid</location>
        <location evidence="2">Chloroplast membrane</location>
        <topology evidence="2">Peripheral membrane protein</topology>
    </subcellularLocation>
</comment>
<evidence type="ECO:0000256" key="7">
    <source>
        <dbReference type="ARBA" id="ARBA00022801"/>
    </source>
</evidence>
<name>A0A5D2MAV8_GOSTO</name>
<evidence type="ECO:0000256" key="11">
    <source>
        <dbReference type="ARBA" id="ARBA00023239"/>
    </source>
</evidence>
<comment type="catalytic activity">
    <reaction evidence="1">
        <text>1-(5-phospho-beta-D-ribosyl)-5'-AMP + H2O = 1-(5-phospho-beta-D-ribosyl)-5-[(5-phospho-beta-D-ribosylamino)methylideneamino]imidazole-4-carboxamide</text>
        <dbReference type="Rhea" id="RHEA:20049"/>
        <dbReference type="ChEBI" id="CHEBI:15377"/>
        <dbReference type="ChEBI" id="CHEBI:58435"/>
        <dbReference type="ChEBI" id="CHEBI:59457"/>
        <dbReference type="EC" id="3.5.4.19"/>
    </reaction>
</comment>
<dbReference type="InterPro" id="IPR038019">
    <property type="entry name" value="PRib_AMP_CycHydrolase_sf"/>
</dbReference>
<comment type="pathway">
    <text evidence="4">Amino-acid biosynthesis; L-histidine biosynthesis; L-histidine from 5-phospho-alpha-D-ribose 1-diphosphate: step 3/9.</text>
</comment>
<evidence type="ECO:0000256" key="4">
    <source>
        <dbReference type="ARBA" id="ARBA00005169"/>
    </source>
</evidence>
<dbReference type="Proteomes" id="UP000322667">
    <property type="component" value="Chromosome D01"/>
</dbReference>
<dbReference type="UniPathway" id="UPA00031">
    <property type="reaction ID" value="UER00008"/>
</dbReference>
<keyword evidence="10" id="KW-0350">Heme biosynthesis</keyword>
<comment type="similarity">
    <text evidence="5 14">Belongs to the ferrochelatase family.</text>
</comment>
<reference evidence="16 17" key="1">
    <citation type="submission" date="2019-07" db="EMBL/GenBank/DDBJ databases">
        <title>WGS assembly of Gossypium tomentosum.</title>
        <authorList>
            <person name="Chen Z.J."/>
            <person name="Sreedasyam A."/>
            <person name="Ando A."/>
            <person name="Song Q."/>
            <person name="De L."/>
            <person name="Hulse-Kemp A."/>
            <person name="Ding M."/>
            <person name="Ye W."/>
            <person name="Kirkbride R."/>
            <person name="Jenkins J."/>
            <person name="Plott C."/>
            <person name="Lovell J."/>
            <person name="Lin Y.-M."/>
            <person name="Vaughn R."/>
            <person name="Liu B."/>
            <person name="Li W."/>
            <person name="Simpson S."/>
            <person name="Scheffler B."/>
            <person name="Saski C."/>
            <person name="Grover C."/>
            <person name="Hu G."/>
            <person name="Conover J."/>
            <person name="Carlson J."/>
            <person name="Shu S."/>
            <person name="Boston L."/>
            <person name="Williams M."/>
            <person name="Peterson D."/>
            <person name="Mcgee K."/>
            <person name="Jones D."/>
            <person name="Wendel J."/>
            <person name="Stelly D."/>
            <person name="Grimwood J."/>
            <person name="Schmutz J."/>
        </authorList>
    </citation>
    <scope>NUCLEOTIDE SEQUENCE [LARGE SCALE GENOMIC DNA]</scope>
    <source>
        <strain evidence="16">7179.01</strain>
    </source>
</reference>
<accession>A0A5D2MAV8</accession>
<evidence type="ECO:0000256" key="5">
    <source>
        <dbReference type="ARBA" id="ARBA00007718"/>
    </source>
</evidence>
<protein>
    <recommendedName>
        <fullName evidence="15">Phosphoribosyl-AMP cyclohydrolase domain-containing protein</fullName>
    </recommendedName>
</protein>
<evidence type="ECO:0000256" key="3">
    <source>
        <dbReference type="ARBA" id="ARBA00004943"/>
    </source>
</evidence>
<evidence type="ECO:0000313" key="17">
    <source>
        <dbReference type="Proteomes" id="UP000322667"/>
    </source>
</evidence>
<dbReference type="SUPFAM" id="SSF141734">
    <property type="entry name" value="HisI-like"/>
    <property type="match status" value="1"/>
</dbReference>
<comment type="pathway">
    <text evidence="3">Porphyrin-containing compound metabolism; protoheme biosynthesis; protoheme from protoporphyrin-IX: step 1/1.</text>
</comment>
<dbReference type="Pfam" id="PF01502">
    <property type="entry name" value="PRA-CH"/>
    <property type="match status" value="1"/>
</dbReference>
<evidence type="ECO:0000256" key="9">
    <source>
        <dbReference type="ARBA" id="ARBA00023102"/>
    </source>
</evidence>
<dbReference type="CDD" id="cd03411">
    <property type="entry name" value="Ferrochelatase_N"/>
    <property type="match status" value="1"/>
</dbReference>
<dbReference type="AlphaFoldDB" id="A0A5D2MAV8"/>
<organism evidence="16 17">
    <name type="scientific">Gossypium tomentosum</name>
    <name type="common">Hawaiian cotton</name>
    <name type="synonym">Gossypium sandvicense</name>
    <dbReference type="NCBI Taxonomy" id="34277"/>
    <lineage>
        <taxon>Eukaryota</taxon>
        <taxon>Viridiplantae</taxon>
        <taxon>Streptophyta</taxon>
        <taxon>Embryophyta</taxon>
        <taxon>Tracheophyta</taxon>
        <taxon>Spermatophyta</taxon>
        <taxon>Magnoliopsida</taxon>
        <taxon>eudicotyledons</taxon>
        <taxon>Gunneridae</taxon>
        <taxon>Pentapetalae</taxon>
        <taxon>rosids</taxon>
        <taxon>malvids</taxon>
        <taxon>Malvales</taxon>
        <taxon>Malvaceae</taxon>
        <taxon>Malvoideae</taxon>
        <taxon>Gossypium</taxon>
    </lineage>
</organism>
<dbReference type="InterPro" id="IPR002496">
    <property type="entry name" value="PRib_AMP_CycHydrolase_dom"/>
</dbReference>
<gene>
    <name evidence="16" type="ORF">ES332_D01G187100v1</name>
</gene>
<dbReference type="Pfam" id="PF00762">
    <property type="entry name" value="Ferrochelatase"/>
    <property type="match status" value="1"/>
</dbReference>
<dbReference type="PANTHER" id="PTHR11108:SF4">
    <property type="entry name" value="FERROCHELATASE-1, CHLOROPLASTIC_MITOCHONDRIAL"/>
    <property type="match status" value="1"/>
</dbReference>
<keyword evidence="7" id="KW-0378">Hydrolase</keyword>
<proteinExistence type="inferred from homology"/>
<dbReference type="EMBL" id="CM017623">
    <property type="protein sequence ID" value="TYH88412.1"/>
    <property type="molecule type" value="Genomic_DNA"/>
</dbReference>
<comment type="catalytic activity">
    <reaction evidence="13">
        <text>heme b + 2 H(+) = protoporphyrin IX + Fe(2+)</text>
        <dbReference type="Rhea" id="RHEA:22584"/>
        <dbReference type="ChEBI" id="CHEBI:15378"/>
        <dbReference type="ChEBI" id="CHEBI:29033"/>
        <dbReference type="ChEBI" id="CHEBI:57306"/>
        <dbReference type="ChEBI" id="CHEBI:60344"/>
        <dbReference type="EC" id="4.98.1.1"/>
    </reaction>
</comment>
<feature type="domain" description="Phosphoribosyl-AMP cyclohydrolase" evidence="15">
    <location>
        <begin position="279"/>
        <end position="322"/>
    </location>
</feature>
<dbReference type="SUPFAM" id="SSF53800">
    <property type="entry name" value="Chelatase"/>
    <property type="match status" value="1"/>
</dbReference>
<keyword evidence="11" id="KW-0456">Lyase</keyword>
<keyword evidence="9" id="KW-0368">Histidine biosynthesis</keyword>
<dbReference type="Gene3D" id="3.40.50.1400">
    <property type="match status" value="1"/>
</dbReference>
<dbReference type="PANTHER" id="PTHR11108">
    <property type="entry name" value="FERROCHELATASE"/>
    <property type="match status" value="1"/>
</dbReference>